<evidence type="ECO:0000313" key="5">
    <source>
        <dbReference type="EMBL" id="MCG5446177.1"/>
    </source>
</evidence>
<dbReference type="InterPro" id="IPR050498">
    <property type="entry name" value="Ycf3"/>
</dbReference>
<dbReference type="InterPro" id="IPR019734">
    <property type="entry name" value="TPR_rpt"/>
</dbReference>
<feature type="repeat" description="TPR" evidence="3">
    <location>
        <begin position="956"/>
        <end position="989"/>
    </location>
</feature>
<keyword evidence="4" id="KW-1133">Transmembrane helix</keyword>
<dbReference type="SMART" id="SM00028">
    <property type="entry name" value="TPR"/>
    <property type="match status" value="22"/>
</dbReference>
<accession>A0ABS9N888</accession>
<feature type="repeat" description="TPR" evidence="3">
    <location>
        <begin position="548"/>
        <end position="581"/>
    </location>
</feature>
<keyword evidence="1" id="KW-0677">Repeat</keyword>
<feature type="transmembrane region" description="Helical" evidence="4">
    <location>
        <begin position="1441"/>
        <end position="1463"/>
    </location>
</feature>
<keyword evidence="4" id="KW-0812">Transmembrane</keyword>
<evidence type="ECO:0000313" key="6">
    <source>
        <dbReference type="Proteomes" id="UP001201629"/>
    </source>
</evidence>
<feature type="repeat" description="TPR" evidence="3">
    <location>
        <begin position="888"/>
        <end position="921"/>
    </location>
</feature>
<feature type="repeat" description="TPR" evidence="3">
    <location>
        <begin position="1129"/>
        <end position="1162"/>
    </location>
</feature>
<evidence type="ECO:0000256" key="4">
    <source>
        <dbReference type="SAM" id="Phobius"/>
    </source>
</evidence>
<proteinExistence type="predicted"/>
<dbReference type="PANTHER" id="PTHR44858:SF1">
    <property type="entry name" value="UDP-N-ACETYLGLUCOSAMINE--PEPTIDE N-ACETYLGLUCOSAMINYLTRANSFERASE SPINDLY-RELATED"/>
    <property type="match status" value="1"/>
</dbReference>
<dbReference type="EMBL" id="JAKKFD010000044">
    <property type="protein sequence ID" value="MCG5446177.1"/>
    <property type="molecule type" value="Genomic_DNA"/>
</dbReference>
<dbReference type="PANTHER" id="PTHR44858">
    <property type="entry name" value="TETRATRICOPEPTIDE REPEAT PROTEIN 6"/>
    <property type="match status" value="1"/>
</dbReference>
<feature type="repeat" description="TPR" evidence="3">
    <location>
        <begin position="480"/>
        <end position="513"/>
    </location>
</feature>
<dbReference type="SUPFAM" id="SSF48452">
    <property type="entry name" value="TPR-like"/>
    <property type="match status" value="6"/>
</dbReference>
<feature type="repeat" description="TPR" evidence="3">
    <location>
        <begin position="820"/>
        <end position="853"/>
    </location>
</feature>
<feature type="transmembrane region" description="Helical" evidence="4">
    <location>
        <begin position="1469"/>
        <end position="1491"/>
    </location>
</feature>
<dbReference type="Pfam" id="PF13432">
    <property type="entry name" value="TPR_16"/>
    <property type="match status" value="10"/>
</dbReference>
<gene>
    <name evidence="5" type="ORF">NIE79_004745</name>
</gene>
<feature type="repeat" description="TPR" evidence="3">
    <location>
        <begin position="412"/>
        <end position="445"/>
    </location>
</feature>
<dbReference type="RefSeq" id="WP_238681106.1">
    <property type="nucleotide sequence ID" value="NZ_JAKKFD010000044.1"/>
</dbReference>
<dbReference type="InterPro" id="IPR011990">
    <property type="entry name" value="TPR-like_helical_dom_sf"/>
</dbReference>
<feature type="repeat" description="TPR" evidence="3">
    <location>
        <begin position="684"/>
        <end position="717"/>
    </location>
</feature>
<feature type="repeat" description="TPR" evidence="3">
    <location>
        <begin position="344"/>
        <end position="377"/>
    </location>
</feature>
<organism evidence="5 6">
    <name type="scientific">Micromonospora trifolii</name>
    <dbReference type="NCBI Taxonomy" id="2911208"/>
    <lineage>
        <taxon>Bacteria</taxon>
        <taxon>Bacillati</taxon>
        <taxon>Actinomycetota</taxon>
        <taxon>Actinomycetes</taxon>
        <taxon>Micromonosporales</taxon>
        <taxon>Micromonosporaceae</taxon>
        <taxon>Micromonospora</taxon>
    </lineage>
</organism>
<dbReference type="PROSITE" id="PS50005">
    <property type="entry name" value="TPR"/>
    <property type="match status" value="10"/>
</dbReference>
<protein>
    <submittedName>
        <fullName evidence="5">Tetratricopeptide repeat protein</fullName>
    </submittedName>
</protein>
<keyword evidence="6" id="KW-1185">Reference proteome</keyword>
<dbReference type="Proteomes" id="UP001201629">
    <property type="component" value="Unassembled WGS sequence"/>
</dbReference>
<evidence type="ECO:0000256" key="2">
    <source>
        <dbReference type="ARBA" id="ARBA00022803"/>
    </source>
</evidence>
<evidence type="ECO:0000256" key="1">
    <source>
        <dbReference type="ARBA" id="ARBA00022737"/>
    </source>
</evidence>
<keyword evidence="4" id="KW-0472">Membrane</keyword>
<feature type="repeat" description="TPR" evidence="3">
    <location>
        <begin position="208"/>
        <end position="241"/>
    </location>
</feature>
<dbReference type="Pfam" id="PF14559">
    <property type="entry name" value="TPR_19"/>
    <property type="match status" value="1"/>
</dbReference>
<keyword evidence="2 3" id="KW-0802">TPR repeat</keyword>
<comment type="caution">
    <text evidence="5">The sequence shown here is derived from an EMBL/GenBank/DDBJ whole genome shotgun (WGS) entry which is preliminary data.</text>
</comment>
<sequence>MGQPEPTGALAVAHARVLLARHRPDDAAGVLRRAYELNEGTADVPAWLIASLSRGHHYVAATILAAEACRIHPTSALVRISTGRLLIDQYRFEESVPYFQEAYTLDRDDPRALRWLLHGLRQTRRFDEVDTVATTIGLTADPPRIEYARSLLDRYQFKRALAELDLVAATSAEVAALQVRLEALRGLRRLAEAERLAHDAIGEREDDPRPWLELGYVFHEGHRHEEALVAFEQAHTIDPSSADALEWRTTELRRLRRWDDAERSAHDAIARRPDAPLLYVELSYLHEDQHVFERAMAAVEQALAIEPRLVPALSQRIDVLRQLRRLDQAEQAALQAIDARPDSTMLRLALGYVYDEQRDWERALTAVEQALAIDPRYVWAVTGRITQLRQLRRFEEAEQAAREAIDDRPDSPDPYLQLSYIYGDQYDYERALTAVEQALAVDPRHESALVWRIFGLRRRRRFEEAEQAAREAIDDRPDSPDPYLQLSYIYGDQYDYERALTAVEQALAIDPRYVWAVTGRITQLRQLRRFEEAEQAAREAIDDRPDSPDPYLQLSYIYDDQYDYERALTAVEQALAVDPRHESALVWRIFGLRRLRRFEEAEQAARTSADARPNSPDPYLQLSYICEDQHDYEHGLAFAEQALAIDPRHEPALVCRIFGLRRLRRFEEAEQAAATAADARPNSPDPYLQLSYIYDDQYDYQRALTAVEQALAVDPRHEWARVWRITELRQLRRFEEAEQAAREAIDDRPDSPALRLEVSAVHRDRHDDERALAAVEQALTIDPRHEWALGWRVSGLRRLRRYNDAEQAAHEAIEKRPRTPALYVQLSYLYDEQCDYERALTAAEQALAIDPRHQWAQAWRITELRQLRRLDEAERAAREAIDARSDSPALRLELASVEEDRGQYRQALDSVQGALALDPRNDTALTARIRLLRLSHDLAGALATAVEAVDIRPDSVDLLSELGQVHVARYEHQKALAVFDKALALDSGHVQVVERRVNVLQQLLRHSDAEQSARMALTLRPSDQTLHISLGGIFEDRLQTRQALACYEEAGRYSAADPRVLVRQSTALRALGSYAEAERLIALPVREQPHLRELEVELARIQHDSDRLSASRSTFGRLERTALSDEERAASIAGLGWVEFTSGDYVAAEEQFGRAVELMPHDREYRLGRAWALVRQDERAQWEQAEQICLALVNEQVDAAALVCLGVIDYRFGRLPAAEYHLTRALEVAPYRGSHTDLAALYTQLGRYDEAETHLHIAVAQDAYNSPAHVELGHLRLLTQEPQEAARLFRGVLRTDPSVQEAALGLAEALTALGQSREAEDVLREGLRKAAVPWRLHLALARLLFHQADATQNDDLFAEAYTEAIEAIKGVPAGEPDPYYVAAVCKARLGGISSVGAVGDAHSRRQALQHLRRCLKIDEGHVDAQRVVQLLKRESRTARTAALGTATVAAVALGLLSVMWTAFFLSNRVTVVMITTITPILVGLVAVAVLLPSLVRLKLPGFEADLQAGLGPITSGPTGDVAIRPGNLAISAGPVGYRHNQRRWEYRERR</sequence>
<reference evidence="5 6" key="1">
    <citation type="submission" date="2022-01" db="EMBL/GenBank/DDBJ databases">
        <authorList>
            <person name="Riesco R."/>
            <person name="Trujillo M.E."/>
        </authorList>
    </citation>
    <scope>NUCLEOTIDE SEQUENCE [LARGE SCALE GENOMIC DNA]</scope>
    <source>
        <strain evidence="5 6">NIE79</strain>
    </source>
</reference>
<name>A0ABS9N888_9ACTN</name>
<evidence type="ECO:0000256" key="3">
    <source>
        <dbReference type="PROSITE-ProRule" id="PRU00339"/>
    </source>
</evidence>
<dbReference type="Gene3D" id="1.25.40.10">
    <property type="entry name" value="Tetratricopeptide repeat domain"/>
    <property type="match status" value="8"/>
</dbReference>